<dbReference type="RefSeq" id="WP_223092458.1">
    <property type="nucleotide sequence ID" value="NZ_CP061913.1"/>
</dbReference>
<keyword evidence="4" id="KW-1185">Reference proteome</keyword>
<organism evidence="3 4">
    <name type="scientific">Dactylosporangium vinaceum</name>
    <dbReference type="NCBI Taxonomy" id="53362"/>
    <lineage>
        <taxon>Bacteria</taxon>
        <taxon>Bacillati</taxon>
        <taxon>Actinomycetota</taxon>
        <taxon>Actinomycetes</taxon>
        <taxon>Micromonosporales</taxon>
        <taxon>Micromonosporaceae</taxon>
        <taxon>Dactylosporangium</taxon>
    </lineage>
</organism>
<feature type="short sequence motif" description="Histidine triad motif" evidence="1">
    <location>
        <begin position="135"/>
        <end position="139"/>
    </location>
</feature>
<keyword evidence="3" id="KW-0808">Transferase</keyword>
<evidence type="ECO:0000313" key="4">
    <source>
        <dbReference type="Proteomes" id="UP001589608"/>
    </source>
</evidence>
<proteinExistence type="predicted"/>
<dbReference type="PANTHER" id="PTHR46648">
    <property type="entry name" value="HIT FAMILY PROTEIN 1"/>
    <property type="match status" value="1"/>
</dbReference>
<sequence>MLEKGSMRRARLNDFGAWMSGLGDRVPVDLVAYERRVRSGRCFICAFLDGEPGFEHELLHDDGAHVAFLSRYPTLPGYTLVVPRRHVEDVIRGLTPEEYLRLQAVVHRVAHAVGEVVQPERTYLLSLGSMQGNAHVHWHVAPLPPGVPYERQQYHALMAENGVLPYAPQQFAELGARIRAVLAHV</sequence>
<dbReference type="Proteomes" id="UP001589608">
    <property type="component" value="Unassembled WGS sequence"/>
</dbReference>
<accession>A0ABV5MEL6</accession>
<comment type="caution">
    <text evidence="3">The sequence shown here is derived from an EMBL/GenBank/DDBJ whole genome shotgun (WGS) entry which is preliminary data.</text>
</comment>
<protein>
    <submittedName>
        <fullName evidence="3">HIT family protein</fullName>
        <ecNumber evidence="3">2.1.1.-</ecNumber>
    </submittedName>
</protein>
<dbReference type="PROSITE" id="PS51084">
    <property type="entry name" value="HIT_2"/>
    <property type="match status" value="1"/>
</dbReference>
<dbReference type="Gene3D" id="3.30.428.10">
    <property type="entry name" value="HIT-like"/>
    <property type="match status" value="1"/>
</dbReference>
<dbReference type="SUPFAM" id="SSF54197">
    <property type="entry name" value="HIT-like"/>
    <property type="match status" value="1"/>
</dbReference>
<dbReference type="Pfam" id="PF01230">
    <property type="entry name" value="HIT"/>
    <property type="match status" value="1"/>
</dbReference>
<evidence type="ECO:0000259" key="2">
    <source>
        <dbReference type="PROSITE" id="PS51084"/>
    </source>
</evidence>
<dbReference type="EMBL" id="JBHMCA010000052">
    <property type="protein sequence ID" value="MFB9447296.1"/>
    <property type="molecule type" value="Genomic_DNA"/>
</dbReference>
<reference evidence="3 4" key="1">
    <citation type="submission" date="2024-09" db="EMBL/GenBank/DDBJ databases">
        <authorList>
            <person name="Sun Q."/>
            <person name="Mori K."/>
        </authorList>
    </citation>
    <scope>NUCLEOTIDE SEQUENCE [LARGE SCALE GENOMIC DNA]</scope>
    <source>
        <strain evidence="3 4">JCM 3307</strain>
    </source>
</reference>
<dbReference type="InterPro" id="IPR036265">
    <property type="entry name" value="HIT-like_sf"/>
</dbReference>
<name>A0ABV5MEL6_9ACTN</name>
<gene>
    <name evidence="3" type="ORF">ACFFTR_29750</name>
</gene>
<keyword evidence="3" id="KW-0489">Methyltransferase</keyword>
<dbReference type="PANTHER" id="PTHR46648:SF1">
    <property type="entry name" value="ADENOSINE 5'-MONOPHOSPHORAMIDASE HNT1"/>
    <property type="match status" value="1"/>
</dbReference>
<evidence type="ECO:0000256" key="1">
    <source>
        <dbReference type="PROSITE-ProRule" id="PRU00464"/>
    </source>
</evidence>
<dbReference type="GO" id="GO:0032259">
    <property type="term" value="P:methylation"/>
    <property type="evidence" value="ECO:0007669"/>
    <property type="project" value="UniProtKB-KW"/>
</dbReference>
<feature type="domain" description="HIT" evidence="2">
    <location>
        <begin position="43"/>
        <end position="150"/>
    </location>
</feature>
<dbReference type="InterPro" id="IPR011146">
    <property type="entry name" value="HIT-like"/>
</dbReference>
<dbReference type="InterPro" id="IPR001310">
    <property type="entry name" value="Histidine_triad_HIT"/>
</dbReference>
<evidence type="ECO:0000313" key="3">
    <source>
        <dbReference type="EMBL" id="MFB9447296.1"/>
    </source>
</evidence>
<dbReference type="EC" id="2.1.1.-" evidence="3"/>
<dbReference type="GO" id="GO:0008168">
    <property type="term" value="F:methyltransferase activity"/>
    <property type="evidence" value="ECO:0007669"/>
    <property type="project" value="UniProtKB-KW"/>
</dbReference>